<gene>
    <name evidence="5" type="ORF">HF086_010878</name>
</gene>
<dbReference type="EC" id="2.5.1.18" evidence="1"/>
<accession>A0A922MB26</accession>
<reference evidence="5" key="1">
    <citation type="journal article" date="2021" name="G3 (Bethesda)">
        <title>Genome and transcriptome analysis of the beet armyworm Spodoptera exigua reveals targets for pest control. .</title>
        <authorList>
            <person name="Simon S."/>
            <person name="Breeschoten T."/>
            <person name="Jansen H.J."/>
            <person name="Dirks R.P."/>
            <person name="Schranz M.E."/>
            <person name="Ros V.I.D."/>
        </authorList>
    </citation>
    <scope>NUCLEOTIDE SEQUENCE</scope>
    <source>
        <strain evidence="5">TB_SE_WUR_2020</strain>
    </source>
</reference>
<dbReference type="InterPro" id="IPR050213">
    <property type="entry name" value="GST_superfamily"/>
</dbReference>
<evidence type="ECO:0000313" key="6">
    <source>
        <dbReference type="Proteomes" id="UP000814243"/>
    </source>
</evidence>
<evidence type="ECO:0000259" key="4">
    <source>
        <dbReference type="PROSITE" id="PS50405"/>
    </source>
</evidence>
<proteinExistence type="predicted"/>
<dbReference type="SUPFAM" id="SSF47616">
    <property type="entry name" value="GST C-terminal domain-like"/>
    <property type="match status" value="1"/>
</dbReference>
<dbReference type="Pfam" id="PF14497">
    <property type="entry name" value="GST_C_3"/>
    <property type="match status" value="1"/>
</dbReference>
<dbReference type="Gene3D" id="1.20.1050.130">
    <property type="match status" value="2"/>
</dbReference>
<dbReference type="InterPro" id="IPR004046">
    <property type="entry name" value="GST_C"/>
</dbReference>
<dbReference type="EMBL" id="JACEFF010000646">
    <property type="protein sequence ID" value="KAH9633640.1"/>
    <property type="molecule type" value="Genomic_DNA"/>
</dbReference>
<dbReference type="Proteomes" id="UP000814243">
    <property type="component" value="Unassembled WGS sequence"/>
</dbReference>
<dbReference type="PANTHER" id="PTHR11571">
    <property type="entry name" value="GLUTATHIONE S-TRANSFERASE"/>
    <property type="match status" value="1"/>
</dbReference>
<dbReference type="InterPro" id="IPR036282">
    <property type="entry name" value="Glutathione-S-Trfase_C_sf"/>
</dbReference>
<evidence type="ECO:0000313" key="5">
    <source>
        <dbReference type="EMBL" id="KAH9633640.1"/>
    </source>
</evidence>
<dbReference type="GO" id="GO:0006749">
    <property type="term" value="P:glutathione metabolic process"/>
    <property type="evidence" value="ECO:0007669"/>
    <property type="project" value="TreeGrafter"/>
</dbReference>
<evidence type="ECO:0000256" key="2">
    <source>
        <dbReference type="ARBA" id="ARBA00022679"/>
    </source>
</evidence>
<comment type="catalytic activity">
    <reaction evidence="3">
        <text>RX + glutathione = an S-substituted glutathione + a halide anion + H(+)</text>
        <dbReference type="Rhea" id="RHEA:16437"/>
        <dbReference type="ChEBI" id="CHEBI:15378"/>
        <dbReference type="ChEBI" id="CHEBI:16042"/>
        <dbReference type="ChEBI" id="CHEBI:17792"/>
        <dbReference type="ChEBI" id="CHEBI:57925"/>
        <dbReference type="ChEBI" id="CHEBI:90779"/>
        <dbReference type="EC" id="2.5.1.18"/>
    </reaction>
</comment>
<sequence length="149" mass="17824">MAKKLHYFNFIALAEPIRYILHYTKQEFEDVRHDHRFWPNPEFKEKVVTFIKETDPEKKKKLKRVIMDETIDFFFSRLDKDLKENGGYFSGKLSWVEFVLCGLVEASNYFLDTELEKKYPRVEAIIKHIKSLPGVKEYVEARGPNVFKQ</sequence>
<protein>
    <recommendedName>
        <fullName evidence="1">glutathione transferase</fullName>
        <ecNumber evidence="1">2.5.1.18</ecNumber>
    </recommendedName>
</protein>
<evidence type="ECO:0000256" key="3">
    <source>
        <dbReference type="ARBA" id="ARBA00047960"/>
    </source>
</evidence>
<dbReference type="PANTHER" id="PTHR11571:SF224">
    <property type="entry name" value="HEMATOPOIETIC PROSTAGLANDIN D SYNTHASE"/>
    <property type="match status" value="1"/>
</dbReference>
<dbReference type="CDD" id="cd03192">
    <property type="entry name" value="GST_C_Sigma_like"/>
    <property type="match status" value="1"/>
</dbReference>
<feature type="domain" description="GST C-terminal" evidence="4">
    <location>
        <begin position="14"/>
        <end position="149"/>
    </location>
</feature>
<dbReference type="InterPro" id="IPR036249">
    <property type="entry name" value="Thioredoxin-like_sf"/>
</dbReference>
<dbReference type="InterPro" id="IPR010987">
    <property type="entry name" value="Glutathione-S-Trfase_C-like"/>
</dbReference>
<dbReference type="SUPFAM" id="SSF52833">
    <property type="entry name" value="Thioredoxin-like"/>
    <property type="match status" value="1"/>
</dbReference>
<evidence type="ECO:0000256" key="1">
    <source>
        <dbReference type="ARBA" id="ARBA00012452"/>
    </source>
</evidence>
<dbReference type="AlphaFoldDB" id="A0A922MB26"/>
<dbReference type="PROSITE" id="PS50405">
    <property type="entry name" value="GST_CTER"/>
    <property type="match status" value="1"/>
</dbReference>
<organism evidence="5 6">
    <name type="scientific">Spodoptera exigua</name>
    <name type="common">Beet armyworm</name>
    <name type="synonym">Noctua fulgens</name>
    <dbReference type="NCBI Taxonomy" id="7107"/>
    <lineage>
        <taxon>Eukaryota</taxon>
        <taxon>Metazoa</taxon>
        <taxon>Ecdysozoa</taxon>
        <taxon>Arthropoda</taxon>
        <taxon>Hexapoda</taxon>
        <taxon>Insecta</taxon>
        <taxon>Pterygota</taxon>
        <taxon>Neoptera</taxon>
        <taxon>Endopterygota</taxon>
        <taxon>Lepidoptera</taxon>
        <taxon>Glossata</taxon>
        <taxon>Ditrysia</taxon>
        <taxon>Noctuoidea</taxon>
        <taxon>Noctuidae</taxon>
        <taxon>Amphipyrinae</taxon>
        <taxon>Spodoptera</taxon>
    </lineage>
</organism>
<comment type="caution">
    <text evidence="5">The sequence shown here is derived from an EMBL/GenBank/DDBJ whole genome shotgun (WGS) entry which is preliminary data.</text>
</comment>
<keyword evidence="2" id="KW-0808">Transferase</keyword>
<name>A0A922MB26_SPOEX</name>
<dbReference type="GO" id="GO:0004364">
    <property type="term" value="F:glutathione transferase activity"/>
    <property type="evidence" value="ECO:0007669"/>
    <property type="project" value="UniProtKB-EC"/>
</dbReference>